<dbReference type="PROSITE" id="PS50404">
    <property type="entry name" value="GST_NTER"/>
    <property type="match status" value="1"/>
</dbReference>
<dbReference type="Pfam" id="PF13409">
    <property type="entry name" value="GST_N_2"/>
    <property type="match status" value="1"/>
</dbReference>
<evidence type="ECO:0000259" key="1">
    <source>
        <dbReference type="PROSITE" id="PS50404"/>
    </source>
</evidence>
<dbReference type="PANTHER" id="PTHR43968">
    <property type="match status" value="1"/>
</dbReference>
<dbReference type="GO" id="GO:0016740">
    <property type="term" value="F:transferase activity"/>
    <property type="evidence" value="ECO:0007669"/>
    <property type="project" value="UniProtKB-KW"/>
</dbReference>
<evidence type="ECO:0000313" key="2">
    <source>
        <dbReference type="EMBL" id="KXB32054.1"/>
    </source>
</evidence>
<dbReference type="PANTHER" id="PTHR43968:SF6">
    <property type="entry name" value="GLUTATHIONE S-TRANSFERASE OMEGA"/>
    <property type="match status" value="1"/>
</dbReference>
<dbReference type="Pfam" id="PF13410">
    <property type="entry name" value="GST_C_2"/>
    <property type="match status" value="1"/>
</dbReference>
<dbReference type="Proteomes" id="UP000070186">
    <property type="component" value="Unassembled WGS sequence"/>
</dbReference>
<dbReference type="RefSeq" id="WP_066880481.1">
    <property type="nucleotide sequence ID" value="NZ_LODL01000007.1"/>
</dbReference>
<name>A0A133XM90_9RHOO</name>
<gene>
    <name evidence="2" type="ORF">AT959_03055</name>
</gene>
<dbReference type="Gene3D" id="3.40.30.10">
    <property type="entry name" value="Glutaredoxin"/>
    <property type="match status" value="1"/>
</dbReference>
<keyword evidence="3" id="KW-1185">Reference proteome</keyword>
<sequence length="213" mass="24800">MQKPLLYTYRRCPYAMRARMALLVAGIDFDAHEVSLRDKPPEMLTRSPKGSVPVMLLPDGSVLEQSWDIMRWALNQDASKRWWEPAQSTENLEWLTRNDGMFKHHLDRYKYPERYYETDRAGHRENALATFLRPLNTRLEQSSFLGESGPCATDLALFPFVRQFAAVEPDWFELLQLPALKAWLANWLSSPLFMHCMHKLPSQTTVPFPSEGR</sequence>
<comment type="caution">
    <text evidence="2">The sequence shown here is derived from an EMBL/GenBank/DDBJ whole genome shotgun (WGS) entry which is preliminary data.</text>
</comment>
<dbReference type="CDD" id="cd03196">
    <property type="entry name" value="GST_C_5"/>
    <property type="match status" value="1"/>
</dbReference>
<protein>
    <submittedName>
        <fullName evidence="2">Glutathione S-transferase</fullName>
    </submittedName>
</protein>
<dbReference type="SUPFAM" id="SSF52833">
    <property type="entry name" value="Thioredoxin-like"/>
    <property type="match status" value="1"/>
</dbReference>
<dbReference type="InterPro" id="IPR036249">
    <property type="entry name" value="Thioredoxin-like_sf"/>
</dbReference>
<proteinExistence type="predicted"/>
<keyword evidence="2" id="KW-0808">Transferase</keyword>
<dbReference type="CDD" id="cd03060">
    <property type="entry name" value="GST_N_Omega_like"/>
    <property type="match status" value="1"/>
</dbReference>
<dbReference type="GO" id="GO:0005737">
    <property type="term" value="C:cytoplasm"/>
    <property type="evidence" value="ECO:0007669"/>
    <property type="project" value="TreeGrafter"/>
</dbReference>
<dbReference type="InterPro" id="IPR036282">
    <property type="entry name" value="Glutathione-S-Trfase_C_sf"/>
</dbReference>
<dbReference type="SFLD" id="SFLDS00019">
    <property type="entry name" value="Glutathione_Transferase_(cytos"/>
    <property type="match status" value="1"/>
</dbReference>
<dbReference type="EMBL" id="LODL01000007">
    <property type="protein sequence ID" value="KXB32054.1"/>
    <property type="molecule type" value="Genomic_DNA"/>
</dbReference>
<dbReference type="InterPro" id="IPR004045">
    <property type="entry name" value="Glutathione_S-Trfase_N"/>
</dbReference>
<reference evidence="2 3" key="1">
    <citation type="submission" date="2015-12" db="EMBL/GenBank/DDBJ databases">
        <title>Nitrous oxide reduction kinetics distinguish bacteria harboring typical versus atypical NosZ.</title>
        <authorList>
            <person name="Yoon S."/>
            <person name="Nissen S."/>
            <person name="Park D."/>
            <person name="Sanford R.A."/>
            <person name="Loeffler F.E."/>
        </authorList>
    </citation>
    <scope>NUCLEOTIDE SEQUENCE [LARGE SCALE GENOMIC DNA]</scope>
    <source>
        <strain evidence="2 3">ATCC BAA-841</strain>
    </source>
</reference>
<feature type="domain" description="GST N-terminal" evidence="1">
    <location>
        <begin position="2"/>
        <end position="81"/>
    </location>
</feature>
<dbReference type="InterPro" id="IPR050983">
    <property type="entry name" value="GST_Omega/HSP26"/>
</dbReference>
<dbReference type="SUPFAM" id="SSF47616">
    <property type="entry name" value="GST C-terminal domain-like"/>
    <property type="match status" value="1"/>
</dbReference>
<organism evidence="2 3">
    <name type="scientific">Dechloromonas denitrificans</name>
    <dbReference type="NCBI Taxonomy" id="281362"/>
    <lineage>
        <taxon>Bacteria</taxon>
        <taxon>Pseudomonadati</taxon>
        <taxon>Pseudomonadota</taxon>
        <taxon>Betaproteobacteria</taxon>
        <taxon>Rhodocyclales</taxon>
        <taxon>Azonexaceae</taxon>
        <taxon>Dechloromonas</taxon>
    </lineage>
</organism>
<dbReference type="STRING" id="281362.AT959_03055"/>
<dbReference type="Gene3D" id="1.20.1050.10">
    <property type="match status" value="1"/>
</dbReference>
<dbReference type="InterPro" id="IPR040079">
    <property type="entry name" value="Glutathione_S-Trfase"/>
</dbReference>
<evidence type="ECO:0000313" key="3">
    <source>
        <dbReference type="Proteomes" id="UP000070186"/>
    </source>
</evidence>
<dbReference type="AlphaFoldDB" id="A0A133XM90"/>
<accession>A0A133XM90</accession>